<sequence length="380" mass="43658">MRIFRENGKRTTGMEQLVVGIITGAALGFFLGVSRQALLTSNMKKDSMGAADNKCLPDQGASTTQNQDLTNSTTIWVATNPKGAERLAPGIVVSDSDFYLRRLWGNPLQDLITKPKYLVAFTVSYNQKKIIDAAVKKFSDNFTILLFHYDGRTSEWDEFEWSKKAIHVTVYQQTKWWYAKRFLHPNIVAPYEYIFIWDEDLGVEHFDAEEYIKLVRKHGLEISQPALVPKEGVWIIYNITRQINGMEVHKEINERRGDQFQNTRQPIDAAFIEIMAPVFSRSAWQCVWYMIQNDLVHGWGFDSNFRRCVTTPDIEKMGVVDAQPIVHQGIPSLSGAMGNGNSTRNDVRERGQREAQMFYIRMDNAEKAYYRSVRVNNCTT</sequence>
<organism evidence="2 3">
    <name type="scientific">Cuscuta europaea</name>
    <name type="common">European dodder</name>
    <dbReference type="NCBI Taxonomy" id="41803"/>
    <lineage>
        <taxon>Eukaryota</taxon>
        <taxon>Viridiplantae</taxon>
        <taxon>Streptophyta</taxon>
        <taxon>Embryophyta</taxon>
        <taxon>Tracheophyta</taxon>
        <taxon>Spermatophyta</taxon>
        <taxon>Magnoliopsida</taxon>
        <taxon>eudicotyledons</taxon>
        <taxon>Gunneridae</taxon>
        <taxon>Pentapetalae</taxon>
        <taxon>asterids</taxon>
        <taxon>lamiids</taxon>
        <taxon>Solanales</taxon>
        <taxon>Convolvulaceae</taxon>
        <taxon>Cuscuteae</taxon>
        <taxon>Cuscuta</taxon>
        <taxon>Cuscuta subgen. Cuscuta</taxon>
    </lineage>
</organism>
<dbReference type="OrthoDB" id="1264551at2759"/>
<protein>
    <submittedName>
        <fullName evidence="2">Uncharacterized protein</fullName>
    </submittedName>
</protein>
<dbReference type="AlphaFoldDB" id="A0A9P0ZMA9"/>
<evidence type="ECO:0000313" key="2">
    <source>
        <dbReference type="EMBL" id="CAH9107317.1"/>
    </source>
</evidence>
<comment type="caution">
    <text evidence="2">The sequence shown here is derived from an EMBL/GenBank/DDBJ whole genome shotgun (WGS) entry which is preliminary data.</text>
</comment>
<feature type="transmembrane region" description="Helical" evidence="1">
    <location>
        <begin position="12"/>
        <end position="33"/>
    </location>
</feature>
<proteinExistence type="predicted"/>
<evidence type="ECO:0000256" key="1">
    <source>
        <dbReference type="SAM" id="Phobius"/>
    </source>
</evidence>
<keyword evidence="3" id="KW-1185">Reference proteome</keyword>
<dbReference type="Pfam" id="PF05212">
    <property type="entry name" value="DUF707"/>
    <property type="match status" value="1"/>
</dbReference>
<keyword evidence="1" id="KW-0812">Transmembrane</keyword>
<reference evidence="2" key="1">
    <citation type="submission" date="2022-07" db="EMBL/GenBank/DDBJ databases">
        <authorList>
            <person name="Macas J."/>
            <person name="Novak P."/>
            <person name="Neumann P."/>
        </authorList>
    </citation>
    <scope>NUCLEOTIDE SEQUENCE</scope>
</reference>
<dbReference type="PANTHER" id="PTHR31210:SF68">
    <property type="entry name" value="OS06G0727800 PROTEIN"/>
    <property type="match status" value="1"/>
</dbReference>
<dbReference type="EMBL" id="CAMAPE010000050">
    <property type="protein sequence ID" value="CAH9107317.1"/>
    <property type="molecule type" value="Genomic_DNA"/>
</dbReference>
<keyword evidence="1" id="KW-0472">Membrane</keyword>
<dbReference type="Proteomes" id="UP001152484">
    <property type="component" value="Unassembled WGS sequence"/>
</dbReference>
<dbReference type="PANTHER" id="PTHR31210">
    <property type="entry name" value="OS06G0731900 PROTEIN"/>
    <property type="match status" value="1"/>
</dbReference>
<gene>
    <name evidence="2" type="ORF">CEURO_LOCUS17699</name>
</gene>
<name>A0A9P0ZMA9_CUSEU</name>
<dbReference type="InterPro" id="IPR007877">
    <property type="entry name" value="DUF707"/>
</dbReference>
<evidence type="ECO:0000313" key="3">
    <source>
        <dbReference type="Proteomes" id="UP001152484"/>
    </source>
</evidence>
<accession>A0A9P0ZMA9</accession>
<keyword evidence="1" id="KW-1133">Transmembrane helix</keyword>